<dbReference type="AlphaFoldDB" id="A0A7I8VEA1"/>
<evidence type="ECO:0000256" key="3">
    <source>
        <dbReference type="PROSITE-ProRule" id="PRU10133"/>
    </source>
</evidence>
<dbReference type="InterPro" id="IPR016135">
    <property type="entry name" value="UBQ-conjugating_enzyme/RWD"/>
</dbReference>
<dbReference type="InterPro" id="IPR050113">
    <property type="entry name" value="Ub_conjugating_enzyme"/>
</dbReference>
<dbReference type="GO" id="GO:0005524">
    <property type="term" value="F:ATP binding"/>
    <property type="evidence" value="ECO:0007669"/>
    <property type="project" value="UniProtKB-UniRule"/>
</dbReference>
<dbReference type="Gene3D" id="3.10.110.10">
    <property type="entry name" value="Ubiquitin Conjugating Enzyme"/>
    <property type="match status" value="1"/>
</dbReference>
<keyword evidence="8" id="KW-1185">Reference proteome</keyword>
<feature type="compositionally biased region" description="Acidic residues" evidence="5">
    <location>
        <begin position="221"/>
        <end position="234"/>
    </location>
</feature>
<organism evidence="7 8">
    <name type="scientific">Dimorphilus gyrociliatus</name>
    <dbReference type="NCBI Taxonomy" id="2664684"/>
    <lineage>
        <taxon>Eukaryota</taxon>
        <taxon>Metazoa</taxon>
        <taxon>Spiralia</taxon>
        <taxon>Lophotrochozoa</taxon>
        <taxon>Annelida</taxon>
        <taxon>Polychaeta</taxon>
        <taxon>Polychaeta incertae sedis</taxon>
        <taxon>Dinophilidae</taxon>
        <taxon>Dimorphilus</taxon>
    </lineage>
</organism>
<feature type="active site" description="Glycyl thioester intermediate" evidence="3">
    <location>
        <position position="95"/>
    </location>
</feature>
<comment type="caution">
    <text evidence="7">The sequence shown here is derived from an EMBL/GenBank/DDBJ whole genome shotgun (WGS) entry which is preliminary data.</text>
</comment>
<dbReference type="EMBL" id="CAJFCJ010000003">
    <property type="protein sequence ID" value="CAD5112871.1"/>
    <property type="molecule type" value="Genomic_DNA"/>
</dbReference>
<dbReference type="CDD" id="cd23803">
    <property type="entry name" value="UBCc_UBE2R"/>
    <property type="match status" value="1"/>
</dbReference>
<accession>A0A7I8VEA1</accession>
<evidence type="ECO:0000313" key="8">
    <source>
        <dbReference type="Proteomes" id="UP000549394"/>
    </source>
</evidence>
<dbReference type="InterPro" id="IPR000608">
    <property type="entry name" value="UBC"/>
</dbReference>
<keyword evidence="1" id="KW-0808">Transferase</keyword>
<dbReference type="SUPFAM" id="SSF54495">
    <property type="entry name" value="UBC-like"/>
    <property type="match status" value="1"/>
</dbReference>
<dbReference type="PANTHER" id="PTHR24067">
    <property type="entry name" value="UBIQUITIN-CONJUGATING ENZYME E2"/>
    <property type="match status" value="1"/>
</dbReference>
<dbReference type="InterPro" id="IPR023313">
    <property type="entry name" value="UBQ-conjugating_AS"/>
</dbReference>
<reference evidence="7 8" key="1">
    <citation type="submission" date="2020-08" db="EMBL/GenBank/DDBJ databases">
        <authorList>
            <person name="Hejnol A."/>
        </authorList>
    </citation>
    <scope>NUCLEOTIDE SEQUENCE [LARGE SCALE GENOMIC DNA]</scope>
</reference>
<dbReference type="SMART" id="SM00212">
    <property type="entry name" value="UBCc"/>
    <property type="match status" value="1"/>
</dbReference>
<name>A0A7I8VEA1_9ANNE</name>
<proteinExistence type="inferred from homology"/>
<gene>
    <name evidence="7" type="ORF">DGYR_LOCUS1938</name>
</gene>
<keyword evidence="4" id="KW-0547">Nucleotide-binding</keyword>
<protein>
    <submittedName>
        <fullName evidence="7">DgyrCDS2082</fullName>
    </submittedName>
</protein>
<evidence type="ECO:0000259" key="6">
    <source>
        <dbReference type="PROSITE" id="PS50127"/>
    </source>
</evidence>
<comment type="similarity">
    <text evidence="4">Belongs to the ubiquitin-conjugating enzyme family.</text>
</comment>
<dbReference type="PROSITE" id="PS50127">
    <property type="entry name" value="UBC_2"/>
    <property type="match status" value="1"/>
</dbReference>
<dbReference type="PROSITE" id="PS00183">
    <property type="entry name" value="UBC_1"/>
    <property type="match status" value="1"/>
</dbReference>
<feature type="domain" description="UBC core" evidence="6">
    <location>
        <begin position="9"/>
        <end position="178"/>
    </location>
</feature>
<keyword evidence="4" id="KW-0067">ATP-binding</keyword>
<evidence type="ECO:0000313" key="7">
    <source>
        <dbReference type="EMBL" id="CAD5112871.1"/>
    </source>
</evidence>
<dbReference type="FunFam" id="3.10.110.10:FF:000051">
    <property type="entry name" value="ubiquitin-conjugating enzyme E2 R2-like"/>
    <property type="match status" value="1"/>
</dbReference>
<sequence length="241" mass="27263">MAGTSSTNPAIRALQLELKKIHEEPVEGFRVSLPNEDNLFEWQVAIFGPPGTLYEGGYFKVAIMTFPQDYPYNPPKVKFLTKMWHPNVYENGDVCISILHPPVDDPQSGELPSERWNPTQNVRTILLSIISLLNEPNTYSPANVDASVMFRKWRDSVNGDKDKDYERIIKKQVNQTKEEAKKDGVIVPTTLEDYCISAAHLRRPSDDVQFDLDEDFIDDVGDEEDAIETIDSNDDSGQAES</sequence>
<feature type="region of interest" description="Disordered" evidence="5">
    <location>
        <begin position="221"/>
        <end position="241"/>
    </location>
</feature>
<evidence type="ECO:0000256" key="2">
    <source>
        <dbReference type="ARBA" id="ARBA00022786"/>
    </source>
</evidence>
<evidence type="ECO:0000256" key="5">
    <source>
        <dbReference type="SAM" id="MobiDB-lite"/>
    </source>
</evidence>
<evidence type="ECO:0000256" key="1">
    <source>
        <dbReference type="ARBA" id="ARBA00022679"/>
    </source>
</evidence>
<dbReference type="GO" id="GO:0016740">
    <property type="term" value="F:transferase activity"/>
    <property type="evidence" value="ECO:0007669"/>
    <property type="project" value="UniProtKB-KW"/>
</dbReference>
<dbReference type="Proteomes" id="UP000549394">
    <property type="component" value="Unassembled WGS sequence"/>
</dbReference>
<keyword evidence="2 4" id="KW-0833">Ubl conjugation pathway</keyword>
<dbReference type="Pfam" id="PF00179">
    <property type="entry name" value="UQ_con"/>
    <property type="match status" value="1"/>
</dbReference>
<evidence type="ECO:0000256" key="4">
    <source>
        <dbReference type="RuleBase" id="RU362109"/>
    </source>
</evidence>
<dbReference type="OrthoDB" id="19692at2759"/>